<dbReference type="InterPro" id="IPR051796">
    <property type="entry name" value="ISF_SsuE-like"/>
</dbReference>
<protein>
    <submittedName>
        <fullName evidence="5">Isf-10</fullName>
    </submittedName>
</protein>
<gene>
    <name evidence="5" type="ORF">FD145_1366</name>
</gene>
<feature type="domain" description="NADPH-dependent FMN reductase-like" evidence="4">
    <location>
        <begin position="144"/>
        <end position="248"/>
    </location>
</feature>
<dbReference type="Proteomes" id="UP000488506">
    <property type="component" value="Unassembled WGS sequence"/>
</dbReference>
<dbReference type="SUPFAM" id="SSF52218">
    <property type="entry name" value="Flavoproteins"/>
    <property type="match status" value="1"/>
</dbReference>
<proteinExistence type="predicted"/>
<dbReference type="InterPro" id="IPR029039">
    <property type="entry name" value="Flavoprotein-like_sf"/>
</dbReference>
<dbReference type="SUPFAM" id="SSF55718">
    <property type="entry name" value="SCP-like"/>
    <property type="match status" value="1"/>
</dbReference>
<dbReference type="InterPro" id="IPR005025">
    <property type="entry name" value="FMN_Rdtase-like_dom"/>
</dbReference>
<dbReference type="Pfam" id="PF03358">
    <property type="entry name" value="FMN_red"/>
    <property type="match status" value="1"/>
</dbReference>
<feature type="domain" description="SCP2" evidence="3">
    <location>
        <begin position="29"/>
        <end position="112"/>
    </location>
</feature>
<dbReference type="Gene3D" id="3.30.1050.10">
    <property type="entry name" value="SCP2 sterol-binding domain"/>
    <property type="match status" value="1"/>
</dbReference>
<sequence>MLEMPAAKGVLSTLFYYLANQYDSKHFPNFAAVYQFILTESEEVYSYYISISNGKAEYFEGKHSSPTIKIHAPVSVWLDLSSGRLNGLWGFITGKYHVEGPLSYLRQMRKVFGKKFNKSDISEIAVEIEDYEIEKKRQWKKPDRVLVINGSPHQENGDTYFYLSALIGGLKKAGAEVELINIYNKNLKIEPCDGCLACWRRTDGVCVIKDDANMLLDKVAKAYLTIYALPLYVESVPAKLKAFLDRNFIFLLPYMMPYHGFTRHPGRERKEQYLALFSVSGFPEIEHFKSLVEMFKGAARNSHKPLIAAILRPGAEGLYSNPFCYKGLREILASLEQAGQELVEKGKVSQNILKSIAKNYLPLKTWREGANLHWYLKTSKQ</sequence>
<dbReference type="EMBL" id="WPAF01000030">
    <property type="protein sequence ID" value="KAF0133286.1"/>
    <property type="molecule type" value="Genomic_DNA"/>
</dbReference>
<dbReference type="PANTHER" id="PTHR43278">
    <property type="entry name" value="NAD(P)H-DEPENDENT FMN-CONTAINING OXIDOREDUCTASE YWQN-RELATED"/>
    <property type="match status" value="1"/>
</dbReference>
<dbReference type="InterPro" id="IPR003033">
    <property type="entry name" value="SCP2_sterol-bd_dom"/>
</dbReference>
<dbReference type="Pfam" id="PF02036">
    <property type="entry name" value="SCP2"/>
    <property type="match status" value="1"/>
</dbReference>
<keyword evidence="2" id="KW-0288">FMN</keyword>
<evidence type="ECO:0000256" key="1">
    <source>
        <dbReference type="ARBA" id="ARBA00022630"/>
    </source>
</evidence>
<dbReference type="InterPro" id="IPR036527">
    <property type="entry name" value="SCP2_sterol-bd_dom_sf"/>
</dbReference>
<evidence type="ECO:0000313" key="5">
    <source>
        <dbReference type="EMBL" id="KAF0133286.1"/>
    </source>
</evidence>
<dbReference type="GO" id="GO:0016491">
    <property type="term" value="F:oxidoreductase activity"/>
    <property type="evidence" value="ECO:0007669"/>
    <property type="project" value="InterPro"/>
</dbReference>
<evidence type="ECO:0000313" key="6">
    <source>
        <dbReference type="Proteomes" id="UP000488506"/>
    </source>
</evidence>
<reference evidence="5 6" key="1">
    <citation type="submission" date="2019-12" db="EMBL/GenBank/DDBJ databases">
        <authorList>
            <person name="Wolfe R."/>
            <person name="Danczak R."/>
            <person name="Wilkins M."/>
        </authorList>
    </citation>
    <scope>NUCLEOTIDE SEQUENCE [LARGE SCALE GENOMIC DNA]</scope>
    <source>
        <strain evidence="5">X2_MaxBin.013</strain>
    </source>
</reference>
<evidence type="ECO:0000259" key="4">
    <source>
        <dbReference type="Pfam" id="PF03358"/>
    </source>
</evidence>
<accession>A0A833L009</accession>
<dbReference type="PANTHER" id="PTHR43278:SF2">
    <property type="entry name" value="IRON-SULFUR FLAVOPROTEIN"/>
    <property type="match status" value="1"/>
</dbReference>
<comment type="caution">
    <text evidence="5">The sequence shown here is derived from an EMBL/GenBank/DDBJ whole genome shotgun (WGS) entry which is preliminary data.</text>
</comment>
<dbReference type="AlphaFoldDB" id="A0A833L009"/>
<organism evidence="5 6">
    <name type="scientific">Candidatus Saganbacteria bacterium</name>
    <dbReference type="NCBI Taxonomy" id="2575572"/>
    <lineage>
        <taxon>Bacteria</taxon>
        <taxon>Bacillati</taxon>
        <taxon>Saganbacteria</taxon>
    </lineage>
</organism>
<evidence type="ECO:0000256" key="2">
    <source>
        <dbReference type="ARBA" id="ARBA00022643"/>
    </source>
</evidence>
<keyword evidence="1" id="KW-0285">Flavoprotein</keyword>
<evidence type="ECO:0000259" key="3">
    <source>
        <dbReference type="Pfam" id="PF02036"/>
    </source>
</evidence>
<name>A0A833L009_UNCSA</name>
<dbReference type="Gene3D" id="3.40.50.360">
    <property type="match status" value="1"/>
</dbReference>